<dbReference type="SUPFAM" id="SSF141452">
    <property type="entry name" value="Hcp1-like"/>
    <property type="match status" value="1"/>
</dbReference>
<dbReference type="Pfam" id="PF05638">
    <property type="entry name" value="T6SS_HCP"/>
    <property type="match status" value="1"/>
</dbReference>
<dbReference type="InterPro" id="IPR036624">
    <property type="entry name" value="Hcp1-lik_sf"/>
</dbReference>
<dbReference type="Gene3D" id="2.30.110.20">
    <property type="entry name" value="Hcp1-like"/>
    <property type="match status" value="1"/>
</dbReference>
<dbReference type="InterPro" id="IPR053165">
    <property type="entry name" value="HSI-I_assembly_Hcp1"/>
</dbReference>
<comment type="caution">
    <text evidence="1">The sequence shown here is derived from an EMBL/GenBank/DDBJ whole genome shotgun (WGS) entry which is preliminary data.</text>
</comment>
<dbReference type="EMBL" id="WSES01000010">
    <property type="protein sequence ID" value="MVW63993.1"/>
    <property type="molecule type" value="Genomic_DNA"/>
</dbReference>
<dbReference type="InterPro" id="IPR008514">
    <property type="entry name" value="T6SS_Hcp"/>
</dbReference>
<dbReference type="AlphaFoldDB" id="A0A7X3KAF3"/>
<dbReference type="PANTHER" id="PTHR36152:SF5">
    <property type="entry name" value="PROTEIN HCP1"/>
    <property type="match status" value="1"/>
</dbReference>
<dbReference type="NCBIfam" id="TIGR03344">
    <property type="entry name" value="VI_effect_Hcp1"/>
    <property type="match status" value="1"/>
</dbReference>
<organism evidence="1 2">
    <name type="scientific">Massilia cellulosiltytica</name>
    <dbReference type="NCBI Taxonomy" id="2683234"/>
    <lineage>
        <taxon>Bacteria</taxon>
        <taxon>Pseudomonadati</taxon>
        <taxon>Pseudomonadota</taxon>
        <taxon>Betaproteobacteria</taxon>
        <taxon>Burkholderiales</taxon>
        <taxon>Oxalobacteraceae</taxon>
        <taxon>Telluria group</taxon>
        <taxon>Massilia</taxon>
    </lineage>
</organism>
<gene>
    <name evidence="1" type="primary">hcp</name>
    <name evidence="1" type="ORF">GPY61_29095</name>
</gene>
<evidence type="ECO:0000313" key="2">
    <source>
        <dbReference type="Proteomes" id="UP000443353"/>
    </source>
</evidence>
<keyword evidence="2" id="KW-1185">Reference proteome</keyword>
<dbReference type="RefSeq" id="WP_160410602.1">
    <property type="nucleotide sequence ID" value="NZ_WSES01000010.1"/>
</dbReference>
<sequence length="163" mass="17287">MLDAYLQIGDIKGESMDDKHRQWIEVHNVSSGVTQPRATAISTAGGHTSGKAEVHEVVFDKLADIASPVLFQTCAAGKTLPKATFHFFRADGDGSRVKYFEIELENVMLSSVLPTSGNGGIITEKVHLASSKFKCTYIQQKIGGGAGGSTAGGWDSAANRICA</sequence>
<proteinExistence type="predicted"/>
<reference evidence="1 2" key="1">
    <citation type="submission" date="2019-12" db="EMBL/GenBank/DDBJ databases">
        <authorList>
            <person name="Li C."/>
            <person name="Zhao J."/>
        </authorList>
    </citation>
    <scope>NUCLEOTIDE SEQUENCE [LARGE SCALE GENOMIC DNA]</scope>
    <source>
        <strain evidence="1 2">NEAU-DD11</strain>
    </source>
</reference>
<dbReference type="PANTHER" id="PTHR36152">
    <property type="entry name" value="CYTOPLASMIC PROTEIN-RELATED"/>
    <property type="match status" value="1"/>
</dbReference>
<accession>A0A7X3KAF3</accession>
<dbReference type="Proteomes" id="UP000443353">
    <property type="component" value="Unassembled WGS sequence"/>
</dbReference>
<protein>
    <submittedName>
        <fullName evidence="1">Type VI secretion system tube protein Hcp</fullName>
    </submittedName>
</protein>
<evidence type="ECO:0000313" key="1">
    <source>
        <dbReference type="EMBL" id="MVW63993.1"/>
    </source>
</evidence>
<name>A0A7X3KAF3_9BURK</name>